<evidence type="ECO:0000313" key="3">
    <source>
        <dbReference type="Proteomes" id="UP000054776"/>
    </source>
</evidence>
<dbReference type="InParanoid" id="A0A0V1BM82"/>
<evidence type="ECO:0000313" key="2">
    <source>
        <dbReference type="EMBL" id="KRY37975.1"/>
    </source>
</evidence>
<proteinExistence type="predicted"/>
<keyword evidence="1" id="KW-0472">Membrane</keyword>
<name>A0A0V1BM82_TRISP</name>
<dbReference type="Proteomes" id="UP000054776">
    <property type="component" value="Unassembled WGS sequence"/>
</dbReference>
<comment type="caution">
    <text evidence="2">The sequence shown here is derived from an EMBL/GenBank/DDBJ whole genome shotgun (WGS) entry which is preliminary data.</text>
</comment>
<dbReference type="AlphaFoldDB" id="A0A0V1BM82"/>
<reference evidence="2 3" key="1">
    <citation type="submission" date="2015-01" db="EMBL/GenBank/DDBJ databases">
        <title>Evolution of Trichinella species and genotypes.</title>
        <authorList>
            <person name="Korhonen P.K."/>
            <person name="Edoardo P."/>
            <person name="Giuseppe L.R."/>
            <person name="Gasser R.B."/>
        </authorList>
    </citation>
    <scope>NUCLEOTIDE SEQUENCE [LARGE SCALE GENOMIC DNA]</scope>
    <source>
        <strain evidence="2">ISS3</strain>
    </source>
</reference>
<gene>
    <name evidence="2" type="ORF">T01_9746</name>
</gene>
<feature type="transmembrane region" description="Helical" evidence="1">
    <location>
        <begin position="57"/>
        <end position="80"/>
    </location>
</feature>
<evidence type="ECO:0000256" key="1">
    <source>
        <dbReference type="SAM" id="Phobius"/>
    </source>
</evidence>
<organism evidence="2 3">
    <name type="scientific">Trichinella spiralis</name>
    <name type="common">Trichina worm</name>
    <dbReference type="NCBI Taxonomy" id="6334"/>
    <lineage>
        <taxon>Eukaryota</taxon>
        <taxon>Metazoa</taxon>
        <taxon>Ecdysozoa</taxon>
        <taxon>Nematoda</taxon>
        <taxon>Enoplea</taxon>
        <taxon>Dorylaimia</taxon>
        <taxon>Trichinellida</taxon>
        <taxon>Trichinellidae</taxon>
        <taxon>Trichinella</taxon>
    </lineage>
</organism>
<accession>A0A0V1BM82</accession>
<keyword evidence="1" id="KW-0812">Transmembrane</keyword>
<protein>
    <submittedName>
        <fullName evidence="2">Uncharacterized protein</fullName>
    </submittedName>
</protein>
<sequence length="94" mass="11039">MRQGFPGSDDVQEVLGSTLTGGCTSWTLLVSKPENSQQMLMVQRTRRKLLCRIWRRWVLFLPLFAFSNLPFFHFVPQVLIQRAAFDLRNPEWNI</sequence>
<dbReference type="EMBL" id="JYDH01000029">
    <property type="protein sequence ID" value="KRY37975.1"/>
    <property type="molecule type" value="Genomic_DNA"/>
</dbReference>
<keyword evidence="3" id="KW-1185">Reference proteome</keyword>
<keyword evidence="1" id="KW-1133">Transmembrane helix</keyword>